<accession>A0A858R7D4</accession>
<gene>
    <name evidence="2" type="ORF">HHL28_09525</name>
</gene>
<evidence type="ECO:0000256" key="1">
    <source>
        <dbReference type="SAM" id="MobiDB-lite"/>
    </source>
</evidence>
<dbReference type="KEGG" id="acru:HHL28_09525"/>
<protein>
    <submittedName>
        <fullName evidence="2">Uncharacterized protein</fullName>
    </submittedName>
</protein>
<organism evidence="2 3">
    <name type="scientific">Aerophototrophica crusticola</name>
    <dbReference type="NCBI Taxonomy" id="1709002"/>
    <lineage>
        <taxon>Bacteria</taxon>
        <taxon>Pseudomonadati</taxon>
        <taxon>Pseudomonadota</taxon>
        <taxon>Alphaproteobacteria</taxon>
        <taxon>Rhodospirillales</taxon>
        <taxon>Rhodospirillaceae</taxon>
        <taxon>Aerophototrophica</taxon>
    </lineage>
</organism>
<feature type="compositionally biased region" description="Basic and acidic residues" evidence="1">
    <location>
        <begin position="19"/>
        <end position="38"/>
    </location>
</feature>
<dbReference type="EMBL" id="CP051775">
    <property type="protein sequence ID" value="QJE73297.1"/>
    <property type="molecule type" value="Genomic_DNA"/>
</dbReference>
<proteinExistence type="predicted"/>
<keyword evidence="3" id="KW-1185">Reference proteome</keyword>
<evidence type="ECO:0000313" key="3">
    <source>
        <dbReference type="Proteomes" id="UP000501891"/>
    </source>
</evidence>
<dbReference type="Proteomes" id="UP000501891">
    <property type="component" value="Chromosome"/>
</dbReference>
<sequence length="78" mass="8580">MTGKPSLDGPDRPQIPRPPTKEEQAEMDRARSLVHDDWTGDGPKPGTSRPRRIPDGLHPFLWNGPIPPWVHLVSVGAG</sequence>
<dbReference type="AlphaFoldDB" id="A0A858R7D4"/>
<feature type="region of interest" description="Disordered" evidence="1">
    <location>
        <begin position="1"/>
        <end position="60"/>
    </location>
</feature>
<reference evidence="2" key="1">
    <citation type="submission" date="2020-04" db="EMBL/GenBank/DDBJ databases">
        <title>A desert anoxygenic phototrophic bacterium fixes CO2 using RubisCO under aerobic conditions.</title>
        <authorList>
            <person name="Tang K."/>
        </authorList>
    </citation>
    <scope>NUCLEOTIDE SEQUENCE [LARGE SCALE GENOMIC DNA]</scope>
    <source>
        <strain evidence="2">MIMtkB3</strain>
    </source>
</reference>
<evidence type="ECO:0000313" key="2">
    <source>
        <dbReference type="EMBL" id="QJE73297.1"/>
    </source>
</evidence>
<name>A0A858R7D4_9PROT</name>